<gene>
    <name evidence="1" type="ORF">CFP56_028602</name>
</gene>
<comment type="caution">
    <text evidence="1">The sequence shown here is derived from an EMBL/GenBank/DDBJ whole genome shotgun (WGS) entry which is preliminary data.</text>
</comment>
<protein>
    <submittedName>
        <fullName evidence="1">Uncharacterized protein</fullName>
    </submittedName>
</protein>
<organism evidence="1 2">
    <name type="scientific">Quercus suber</name>
    <name type="common">Cork oak</name>
    <dbReference type="NCBI Taxonomy" id="58331"/>
    <lineage>
        <taxon>Eukaryota</taxon>
        <taxon>Viridiplantae</taxon>
        <taxon>Streptophyta</taxon>
        <taxon>Embryophyta</taxon>
        <taxon>Tracheophyta</taxon>
        <taxon>Spermatophyta</taxon>
        <taxon>Magnoliopsida</taxon>
        <taxon>eudicotyledons</taxon>
        <taxon>Gunneridae</taxon>
        <taxon>Pentapetalae</taxon>
        <taxon>rosids</taxon>
        <taxon>fabids</taxon>
        <taxon>Fagales</taxon>
        <taxon>Fagaceae</taxon>
        <taxon>Quercus</taxon>
    </lineage>
</organism>
<name>A0AAW0JUV2_QUESU</name>
<proteinExistence type="predicted"/>
<dbReference type="EMBL" id="PKMF04000470">
    <property type="protein sequence ID" value="KAK7829866.1"/>
    <property type="molecule type" value="Genomic_DNA"/>
</dbReference>
<accession>A0AAW0JUV2</accession>
<sequence>MWDMYYEAYKKMFGKARLSIVIVRNPKRLTRLKAIGSKTSTELIRKYKDLGHPIDCIATK</sequence>
<keyword evidence="2" id="KW-1185">Reference proteome</keyword>
<evidence type="ECO:0000313" key="1">
    <source>
        <dbReference type="EMBL" id="KAK7829866.1"/>
    </source>
</evidence>
<dbReference type="AlphaFoldDB" id="A0AAW0JUV2"/>
<dbReference type="Proteomes" id="UP000237347">
    <property type="component" value="Unassembled WGS sequence"/>
</dbReference>
<reference evidence="1 2" key="1">
    <citation type="journal article" date="2018" name="Sci. Data">
        <title>The draft genome sequence of cork oak.</title>
        <authorList>
            <person name="Ramos A.M."/>
            <person name="Usie A."/>
            <person name="Barbosa P."/>
            <person name="Barros P.M."/>
            <person name="Capote T."/>
            <person name="Chaves I."/>
            <person name="Simoes F."/>
            <person name="Abreu I."/>
            <person name="Carrasquinho I."/>
            <person name="Faro C."/>
            <person name="Guimaraes J.B."/>
            <person name="Mendonca D."/>
            <person name="Nobrega F."/>
            <person name="Rodrigues L."/>
            <person name="Saibo N.J.M."/>
            <person name="Varela M.C."/>
            <person name="Egas C."/>
            <person name="Matos J."/>
            <person name="Miguel C.M."/>
            <person name="Oliveira M.M."/>
            <person name="Ricardo C.P."/>
            <person name="Goncalves S."/>
        </authorList>
    </citation>
    <scope>NUCLEOTIDE SEQUENCE [LARGE SCALE GENOMIC DNA]</scope>
    <source>
        <strain evidence="2">cv. HL8</strain>
    </source>
</reference>
<evidence type="ECO:0000313" key="2">
    <source>
        <dbReference type="Proteomes" id="UP000237347"/>
    </source>
</evidence>